<dbReference type="PROSITE" id="PS01031">
    <property type="entry name" value="SHSP"/>
    <property type="match status" value="1"/>
</dbReference>
<comment type="similarity">
    <text evidence="2 3">Belongs to the small heat shock protein (HSP20) family.</text>
</comment>
<evidence type="ECO:0000256" key="2">
    <source>
        <dbReference type="PROSITE-ProRule" id="PRU00285"/>
    </source>
</evidence>
<keyword evidence="1 5" id="KW-0346">Stress response</keyword>
<reference evidence="5 6" key="1">
    <citation type="journal article" date="2017" name="Genome Biol.">
        <title>New reference genome sequences of hot pepper reveal the massive evolution of plant disease-resistance genes by retroduplication.</title>
        <authorList>
            <person name="Kim S."/>
            <person name="Park J."/>
            <person name="Yeom S.I."/>
            <person name="Kim Y.M."/>
            <person name="Seo E."/>
            <person name="Kim K.T."/>
            <person name="Kim M.S."/>
            <person name="Lee J.M."/>
            <person name="Cheong K."/>
            <person name="Shin H.S."/>
            <person name="Kim S.B."/>
            <person name="Han K."/>
            <person name="Lee J."/>
            <person name="Park M."/>
            <person name="Lee H.A."/>
            <person name="Lee H.Y."/>
            <person name="Lee Y."/>
            <person name="Oh S."/>
            <person name="Lee J.H."/>
            <person name="Choi E."/>
            <person name="Choi E."/>
            <person name="Lee S.E."/>
            <person name="Jeon J."/>
            <person name="Kim H."/>
            <person name="Choi G."/>
            <person name="Song H."/>
            <person name="Lee J."/>
            <person name="Lee S.C."/>
            <person name="Kwon J.K."/>
            <person name="Lee H.Y."/>
            <person name="Koo N."/>
            <person name="Hong Y."/>
            <person name="Kim R.W."/>
            <person name="Kang W.H."/>
            <person name="Huh J.H."/>
            <person name="Kang B.C."/>
            <person name="Yang T.J."/>
            <person name="Lee Y.H."/>
            <person name="Bennetzen J.L."/>
            <person name="Choi D."/>
        </authorList>
    </citation>
    <scope>NUCLEOTIDE SEQUENCE [LARGE SCALE GENOMIC DNA]</scope>
    <source>
        <strain evidence="6">cv. PBC81</strain>
    </source>
</reference>
<feature type="domain" description="SHSP" evidence="4">
    <location>
        <begin position="1"/>
        <end position="76"/>
    </location>
</feature>
<dbReference type="InterPro" id="IPR031107">
    <property type="entry name" value="Small_HSP"/>
</dbReference>
<gene>
    <name evidence="5" type="ORF">CQW23_32353</name>
</gene>
<reference evidence="6" key="2">
    <citation type="journal article" date="2017" name="J. Anim. Genet.">
        <title>Multiple reference genome sequences of hot pepper reveal the massive evolution of plant disease resistance genes by retroduplication.</title>
        <authorList>
            <person name="Kim S."/>
            <person name="Park J."/>
            <person name="Yeom S.-I."/>
            <person name="Kim Y.-M."/>
            <person name="Seo E."/>
            <person name="Kim K.-T."/>
            <person name="Kim M.-S."/>
            <person name="Lee J.M."/>
            <person name="Cheong K."/>
            <person name="Shin H.-S."/>
            <person name="Kim S.-B."/>
            <person name="Han K."/>
            <person name="Lee J."/>
            <person name="Park M."/>
            <person name="Lee H.-A."/>
            <person name="Lee H.-Y."/>
            <person name="Lee Y."/>
            <person name="Oh S."/>
            <person name="Lee J.H."/>
            <person name="Choi E."/>
            <person name="Choi E."/>
            <person name="Lee S.E."/>
            <person name="Jeon J."/>
            <person name="Kim H."/>
            <person name="Choi G."/>
            <person name="Song H."/>
            <person name="Lee J."/>
            <person name="Lee S.-C."/>
            <person name="Kwon J.-K."/>
            <person name="Lee H.-Y."/>
            <person name="Koo N."/>
            <person name="Hong Y."/>
            <person name="Kim R.W."/>
            <person name="Kang W.-H."/>
            <person name="Huh J.H."/>
            <person name="Kang B.-C."/>
            <person name="Yang T.-J."/>
            <person name="Lee Y.-H."/>
            <person name="Bennetzen J.L."/>
            <person name="Choi D."/>
        </authorList>
    </citation>
    <scope>NUCLEOTIDE SEQUENCE [LARGE SCALE GENOMIC DNA]</scope>
    <source>
        <strain evidence="6">cv. PBC81</strain>
    </source>
</reference>
<dbReference type="AlphaFoldDB" id="A0A2G2V506"/>
<name>A0A2G2V506_CAPBA</name>
<protein>
    <submittedName>
        <fullName evidence="5">23.2 kDa heat shock protein</fullName>
    </submittedName>
</protein>
<sequence length="76" mass="9029">MKTEDIKIEVEENRVLRVSGERKIEEEVIEEGEKWHRAERSSGKFWRQFRLPGNADLEHIKAHLENGVLMIIEETE</sequence>
<evidence type="ECO:0000259" key="4">
    <source>
        <dbReference type="PROSITE" id="PS01031"/>
    </source>
</evidence>
<comment type="caution">
    <text evidence="5">The sequence shown here is derived from an EMBL/GenBank/DDBJ whole genome shotgun (WGS) entry which is preliminary data.</text>
</comment>
<dbReference type="Gene3D" id="2.60.40.790">
    <property type="match status" value="1"/>
</dbReference>
<dbReference type="SUPFAM" id="SSF49764">
    <property type="entry name" value="HSP20-like chaperones"/>
    <property type="match status" value="1"/>
</dbReference>
<dbReference type="OrthoDB" id="1930537at2759"/>
<evidence type="ECO:0000256" key="3">
    <source>
        <dbReference type="RuleBase" id="RU003616"/>
    </source>
</evidence>
<accession>A0A2G2V506</accession>
<dbReference type="InterPro" id="IPR002068">
    <property type="entry name" value="A-crystallin/Hsp20_dom"/>
</dbReference>
<dbReference type="Proteomes" id="UP000224567">
    <property type="component" value="Unassembled WGS sequence"/>
</dbReference>
<organism evidence="5 6">
    <name type="scientific">Capsicum baccatum</name>
    <name type="common">Peruvian pepper</name>
    <dbReference type="NCBI Taxonomy" id="33114"/>
    <lineage>
        <taxon>Eukaryota</taxon>
        <taxon>Viridiplantae</taxon>
        <taxon>Streptophyta</taxon>
        <taxon>Embryophyta</taxon>
        <taxon>Tracheophyta</taxon>
        <taxon>Spermatophyta</taxon>
        <taxon>Magnoliopsida</taxon>
        <taxon>eudicotyledons</taxon>
        <taxon>Gunneridae</taxon>
        <taxon>Pentapetalae</taxon>
        <taxon>asterids</taxon>
        <taxon>lamiids</taxon>
        <taxon>Solanales</taxon>
        <taxon>Solanaceae</taxon>
        <taxon>Solanoideae</taxon>
        <taxon>Capsiceae</taxon>
        <taxon>Capsicum</taxon>
    </lineage>
</organism>
<dbReference type="InterPro" id="IPR008978">
    <property type="entry name" value="HSP20-like_chaperone"/>
</dbReference>
<evidence type="ECO:0000313" key="5">
    <source>
        <dbReference type="EMBL" id="PHT28055.1"/>
    </source>
</evidence>
<evidence type="ECO:0000313" key="6">
    <source>
        <dbReference type="Proteomes" id="UP000224567"/>
    </source>
</evidence>
<dbReference type="PANTHER" id="PTHR11527">
    <property type="entry name" value="HEAT-SHOCK PROTEIN 20 FAMILY MEMBER"/>
    <property type="match status" value="1"/>
</dbReference>
<keyword evidence="6" id="KW-1185">Reference proteome</keyword>
<dbReference type="Pfam" id="PF00011">
    <property type="entry name" value="HSP20"/>
    <property type="match status" value="1"/>
</dbReference>
<evidence type="ECO:0000256" key="1">
    <source>
        <dbReference type="ARBA" id="ARBA00023016"/>
    </source>
</evidence>
<proteinExistence type="inferred from homology"/>
<dbReference type="EMBL" id="MLFT02000272">
    <property type="protein sequence ID" value="PHT28055.1"/>
    <property type="molecule type" value="Genomic_DNA"/>
</dbReference>